<protein>
    <submittedName>
        <fullName evidence="5">T9SS C-terminal target domain-containing protein</fullName>
    </submittedName>
</protein>
<dbReference type="PANTHER" id="PTHR10357">
    <property type="entry name" value="ALPHA-AMYLASE FAMILY MEMBER"/>
    <property type="match status" value="1"/>
</dbReference>
<name>A0A3M9MTU8_9BACT</name>
<dbReference type="Gene3D" id="3.20.20.80">
    <property type="entry name" value="Glycosidases"/>
    <property type="match status" value="1"/>
</dbReference>
<dbReference type="Pfam" id="PF00128">
    <property type="entry name" value="Alpha-amylase"/>
    <property type="match status" value="1"/>
</dbReference>
<dbReference type="NCBIfam" id="TIGR04183">
    <property type="entry name" value="Por_Secre_tail"/>
    <property type="match status" value="1"/>
</dbReference>
<evidence type="ECO:0000256" key="2">
    <source>
        <dbReference type="RuleBase" id="RU003615"/>
    </source>
</evidence>
<dbReference type="InterPro" id="IPR006046">
    <property type="entry name" value="Alpha_amylase"/>
</dbReference>
<dbReference type="InterPro" id="IPR054409">
    <property type="entry name" value="X25_BaPul-like"/>
</dbReference>
<dbReference type="RefSeq" id="WP_123126012.1">
    <property type="nucleotide sequence ID" value="NZ_RJJD01000003.1"/>
</dbReference>
<dbReference type="GO" id="GO:0004556">
    <property type="term" value="F:alpha-amylase activity"/>
    <property type="evidence" value="ECO:0007669"/>
    <property type="project" value="InterPro"/>
</dbReference>
<dbReference type="InterPro" id="IPR017853">
    <property type="entry name" value="GH"/>
</dbReference>
<dbReference type="InterPro" id="IPR006047">
    <property type="entry name" value="GH13_cat_dom"/>
</dbReference>
<dbReference type="InterPro" id="IPR026444">
    <property type="entry name" value="Secre_tail"/>
</dbReference>
<dbReference type="SMART" id="SM00642">
    <property type="entry name" value="Aamy"/>
    <property type="match status" value="1"/>
</dbReference>
<dbReference type="Pfam" id="PF18962">
    <property type="entry name" value="Por_Secre_tail"/>
    <property type="match status" value="1"/>
</dbReference>
<dbReference type="GO" id="GO:0043169">
    <property type="term" value="F:cation binding"/>
    <property type="evidence" value="ECO:0007669"/>
    <property type="project" value="InterPro"/>
</dbReference>
<evidence type="ECO:0000313" key="5">
    <source>
        <dbReference type="EMBL" id="RNI28954.1"/>
    </source>
</evidence>
<feature type="domain" description="Glycosyl hydrolase family 13 catalytic" evidence="4">
    <location>
        <begin position="159"/>
        <end position="552"/>
    </location>
</feature>
<reference evidence="5 6" key="1">
    <citation type="submission" date="2018-11" db="EMBL/GenBank/DDBJ databases">
        <title>Rufibacter latericius sp. nov., isolated from water in Baiyang Lake.</title>
        <authorList>
            <person name="Yang Y."/>
        </authorList>
    </citation>
    <scope>NUCLEOTIDE SEQUENCE [LARGE SCALE GENOMIC DNA]</scope>
    <source>
        <strain evidence="5 6">R-22-1c-1</strain>
    </source>
</reference>
<evidence type="ECO:0000256" key="1">
    <source>
        <dbReference type="ARBA" id="ARBA00008061"/>
    </source>
</evidence>
<dbReference type="PRINTS" id="PR00110">
    <property type="entry name" value="ALPHAAMYLASE"/>
</dbReference>
<evidence type="ECO:0000256" key="3">
    <source>
        <dbReference type="SAM" id="SignalP"/>
    </source>
</evidence>
<dbReference type="GO" id="GO:0009313">
    <property type="term" value="P:oligosaccharide catabolic process"/>
    <property type="evidence" value="ECO:0007669"/>
    <property type="project" value="TreeGrafter"/>
</dbReference>
<dbReference type="SUPFAM" id="SSF81296">
    <property type="entry name" value="E set domains"/>
    <property type="match status" value="1"/>
</dbReference>
<dbReference type="CDD" id="cd11316">
    <property type="entry name" value="AmyAc_bac2_AmyA"/>
    <property type="match status" value="1"/>
</dbReference>
<dbReference type="InterPro" id="IPR014756">
    <property type="entry name" value="Ig_E-set"/>
</dbReference>
<evidence type="ECO:0000313" key="6">
    <source>
        <dbReference type="Proteomes" id="UP000272117"/>
    </source>
</evidence>
<dbReference type="Gene3D" id="2.60.40.10">
    <property type="entry name" value="Immunoglobulins"/>
    <property type="match status" value="1"/>
</dbReference>
<gene>
    <name evidence="5" type="ORF">EFB08_05840</name>
</gene>
<dbReference type="SUPFAM" id="SSF51445">
    <property type="entry name" value="(Trans)glycosidases"/>
    <property type="match status" value="1"/>
</dbReference>
<dbReference type="Pfam" id="PF22058">
    <property type="entry name" value="X25_BaPul_like"/>
    <property type="match status" value="1"/>
</dbReference>
<dbReference type="InterPro" id="IPR013783">
    <property type="entry name" value="Ig-like_fold"/>
</dbReference>
<dbReference type="PANTHER" id="PTHR10357:SF179">
    <property type="entry name" value="NEUTRAL AND BASIC AMINO ACID TRANSPORT PROTEIN RBAT"/>
    <property type="match status" value="1"/>
</dbReference>
<dbReference type="InterPro" id="IPR045857">
    <property type="entry name" value="O16G_dom_2"/>
</dbReference>
<comment type="similarity">
    <text evidence="1 2">Belongs to the glycosyl hydrolase 13 family.</text>
</comment>
<dbReference type="EMBL" id="RJJD01000003">
    <property type="protein sequence ID" value="RNI28954.1"/>
    <property type="molecule type" value="Genomic_DNA"/>
</dbReference>
<feature type="chain" id="PRO_5018003657" evidence="3">
    <location>
        <begin position="21"/>
        <end position="747"/>
    </location>
</feature>
<comment type="caution">
    <text evidence="5">The sequence shown here is derived from an EMBL/GenBank/DDBJ whole genome shotgun (WGS) entry which is preliminary data.</text>
</comment>
<organism evidence="5 6">
    <name type="scientific">Rufibacter latericius</name>
    <dbReference type="NCBI Taxonomy" id="2487040"/>
    <lineage>
        <taxon>Bacteria</taxon>
        <taxon>Pseudomonadati</taxon>
        <taxon>Bacteroidota</taxon>
        <taxon>Cytophagia</taxon>
        <taxon>Cytophagales</taxon>
        <taxon>Hymenobacteraceae</taxon>
        <taxon>Rufibacter</taxon>
    </lineage>
</organism>
<accession>A0A3M9MTU8</accession>
<dbReference type="Proteomes" id="UP000272117">
    <property type="component" value="Unassembled WGS sequence"/>
</dbReference>
<keyword evidence="3" id="KW-0732">Signal</keyword>
<proteinExistence type="inferred from homology"/>
<evidence type="ECO:0000259" key="4">
    <source>
        <dbReference type="SMART" id="SM00642"/>
    </source>
</evidence>
<dbReference type="OrthoDB" id="9806009at2"/>
<dbReference type="Gene3D" id="3.90.400.10">
    <property type="entry name" value="Oligo-1,6-glucosidase, Domain 2"/>
    <property type="match status" value="1"/>
</dbReference>
<feature type="signal peptide" evidence="3">
    <location>
        <begin position="1"/>
        <end position="20"/>
    </location>
</feature>
<sequence length="747" mass="82635">MKRIYPCLLFVLAPLYGAMAQQVQLTLRVNMSQQTVSPNGVHVAGNFQALAGGASDWNPATLALTDLDKDGTYETTVTLPTGGLFHYKFINGNSWAGAEIVPGACGLNDGAGNFNRTVDATAAVTRTPSYFFGTCETNEVTVPQTDYSTYWWNDAVFYEVFVRSFKDSNGDGKGDFRGLMEKLDYLNDGNPNTNTDLGVTALWLMPMMESPSYHGYDVTNYYATEPDYGTMAEFEAFLDAAHARGIKVIIDFVMNHSSDQHPWFTQSSSNTTNTYRNWYIWSDTHPGFTGPVGQNVWHQKNGKYYYGIFYSGMPDLNWSNAQLKSTMWDVTRFWLNKGVDGYRIDAVKYLDENGSTVENTPETLELFHEFHDVVKTAKADAFTIGEAWSNTAAVVPYVQNNRLDVAFEFDLASSILSSVRDNNPTGLRNQLSLVNRVYPKLQYGTFLTNHDQNRVMGELGSNLAHMKQAAALYLTMPGVPFLYYGEEVGMLGSGVDEDKRKPMQWTQGANAGFTTGSPWRAVNSNFAQFNVQTMESDPASLLNHYKKLIRIRQAQPSLRKGYHQDVTSANSSVLSYARVFEREAVVVVSNFGSAAVSSPVLSMAVSSLPAGSYSVQDLYSNQNMGTVTINGQGAFSNWSVSGGSLNQDQTWILRLSQTTTGIADEKDSLPVQLYPNPTSGKVSLSLDMKASARGTITVYDAAGRLFKLEQMNGSTHTFDTQAWTNGIYFLKVKSGGLETMKRLVVTH</sequence>
<keyword evidence="6" id="KW-1185">Reference proteome</keyword>
<dbReference type="AlphaFoldDB" id="A0A3M9MTU8"/>